<dbReference type="EMBL" id="JAUTXU010000324">
    <property type="protein sequence ID" value="KAK3686349.1"/>
    <property type="molecule type" value="Genomic_DNA"/>
</dbReference>
<comment type="caution">
    <text evidence="1">The sequence shown here is derived from an EMBL/GenBank/DDBJ whole genome shotgun (WGS) entry which is preliminary data.</text>
</comment>
<sequence length="876" mass="97782">MEMDTFNLTGSHRNSQGSSLSALFSTLIPIFIISSIVLIIFLILQKKLHRVYRPRTYLGSLHKDEQSPQQSSGALQWTKELRQLADEFVLGHSSIDNYLWLRFFKMLTIMCFAGCCITWVILFPINATGGAGQSGLDVLSFSNTNPGARYFAHAITAWLFLGFVMFLITREAMYYVQLRQAYFLSPFMTSRVSSKSVLFVDVPESYRNEAYLRHIFPDVRTVWLVNDPEDLEDLVEARDNAATKLEQGEVKMIQSHLKAEAKAGKSDPAESRSSHGSIIHVDDKHRPSHKLKPLIGKKVDTVNWGRSELHRLIPEVAQNQSNYLAGQTMSSSACFIEFTSVRAAQVAFKQVSHQHPFHMTPKEVNMAPDDVIWKNIGKPWWLVGLMDWAATGFVYFLCLFWTIPVAFVGVLTNVNYLTTEVPFLSFLDAIPSSIMGIITGLLPVILLAVLMALVPIICGLLAKMFEPTQSAVQLKTQSWYFPFQVIQVFLITTFSSGAASVGAQIAQNSTQAPTLLAQNLPKASNFYIAYFILFGLMTAALQLLNVMPLLFVLILGKFIDKTPRKMYNRYTQLGGLGWGSLYPKFTNLGVIALSYSCIAPLILGFATVGFGLLYLAYRYNVFFTLGTQVSTGGRSYMRALQQLTVGIYLSEICLIGLFAIGTSSAGICVGPLILMIIFLLGTIMWHYQMQSALHKLSVTLPADLLAEEYQDLHAEGHAEKGRHTNGSTHVNGSTYVNGATTDSYQIPQPQTASTPEKPTGLMGRTKTFFAPTKFSNAAALSKFTLSPHLSEPVRPYTQQERRDAYIHPAALAECPTIWLARDKLGLSRQEIEQSRREVGEGLKITDDGAWFDEKNKVQWDEGNVRGMPIWEESVVY</sequence>
<proteinExistence type="predicted"/>
<dbReference type="Proteomes" id="UP001281147">
    <property type="component" value="Unassembled WGS sequence"/>
</dbReference>
<organism evidence="1 2">
    <name type="scientific">Vermiconidia calcicola</name>
    <dbReference type="NCBI Taxonomy" id="1690605"/>
    <lineage>
        <taxon>Eukaryota</taxon>
        <taxon>Fungi</taxon>
        <taxon>Dikarya</taxon>
        <taxon>Ascomycota</taxon>
        <taxon>Pezizomycotina</taxon>
        <taxon>Dothideomycetes</taxon>
        <taxon>Dothideomycetidae</taxon>
        <taxon>Mycosphaerellales</taxon>
        <taxon>Extremaceae</taxon>
        <taxon>Vermiconidia</taxon>
    </lineage>
</organism>
<protein>
    <submittedName>
        <fullName evidence="1">Phosphate metabolism protein 7</fullName>
    </submittedName>
</protein>
<evidence type="ECO:0000313" key="1">
    <source>
        <dbReference type="EMBL" id="KAK3686349.1"/>
    </source>
</evidence>
<evidence type="ECO:0000313" key="2">
    <source>
        <dbReference type="Proteomes" id="UP001281147"/>
    </source>
</evidence>
<name>A0ACC3MCX3_9PEZI</name>
<reference evidence="1" key="1">
    <citation type="submission" date="2023-07" db="EMBL/GenBank/DDBJ databases">
        <title>Black Yeasts Isolated from many extreme environments.</title>
        <authorList>
            <person name="Coleine C."/>
            <person name="Stajich J.E."/>
            <person name="Selbmann L."/>
        </authorList>
    </citation>
    <scope>NUCLEOTIDE SEQUENCE</scope>
    <source>
        <strain evidence="1">CCFEE 5714</strain>
    </source>
</reference>
<gene>
    <name evidence="1" type="primary">PHM7_4</name>
    <name evidence="1" type="ORF">LTR37_019892</name>
</gene>
<keyword evidence="2" id="KW-1185">Reference proteome</keyword>
<accession>A0ACC3MCX3</accession>